<comment type="caution">
    <text evidence="3">The sequence shown here is derived from an EMBL/GenBank/DDBJ whole genome shotgun (WGS) entry which is preliminary data.</text>
</comment>
<feature type="compositionally biased region" description="Polar residues" evidence="1">
    <location>
        <begin position="272"/>
        <end position="284"/>
    </location>
</feature>
<accession>A0A495DEI5</accession>
<dbReference type="InterPro" id="IPR036673">
    <property type="entry name" value="Cyanovirin-N_sf"/>
</dbReference>
<dbReference type="SUPFAM" id="SSF51322">
    <property type="entry name" value="Cyanovirin-N"/>
    <property type="match status" value="1"/>
</dbReference>
<evidence type="ECO:0000256" key="2">
    <source>
        <dbReference type="SAM" id="SignalP"/>
    </source>
</evidence>
<dbReference type="OrthoDB" id="7171070at2"/>
<dbReference type="RefSeq" id="WP_121210638.1">
    <property type="nucleotide sequence ID" value="NZ_RBIM01000003.1"/>
</dbReference>
<dbReference type="EMBL" id="RBIM01000003">
    <property type="protein sequence ID" value="RKR00315.1"/>
    <property type="molecule type" value="Genomic_DNA"/>
</dbReference>
<name>A0A495DEI5_9PROT</name>
<reference evidence="3 4" key="1">
    <citation type="submission" date="2018-10" db="EMBL/GenBank/DDBJ databases">
        <title>Genomic Encyclopedia of Type Strains, Phase IV (KMG-IV): sequencing the most valuable type-strain genomes for metagenomic binning, comparative biology and taxonomic classification.</title>
        <authorList>
            <person name="Goeker M."/>
        </authorList>
    </citation>
    <scope>NUCLEOTIDE SEQUENCE [LARGE SCALE GENOMIC DNA]</scope>
    <source>
        <strain evidence="3 4">DSM 4734</strain>
    </source>
</reference>
<keyword evidence="2" id="KW-0732">Signal</keyword>
<feature type="region of interest" description="Disordered" evidence="1">
    <location>
        <begin position="272"/>
        <end position="314"/>
    </location>
</feature>
<evidence type="ECO:0000256" key="1">
    <source>
        <dbReference type="SAM" id="MobiDB-lite"/>
    </source>
</evidence>
<dbReference type="Proteomes" id="UP000273675">
    <property type="component" value="Unassembled WGS sequence"/>
</dbReference>
<evidence type="ECO:0000313" key="3">
    <source>
        <dbReference type="EMBL" id="RKR00315.1"/>
    </source>
</evidence>
<evidence type="ECO:0000313" key="4">
    <source>
        <dbReference type="Proteomes" id="UP000273675"/>
    </source>
</evidence>
<feature type="compositionally biased region" description="Pro residues" evidence="1">
    <location>
        <begin position="285"/>
        <end position="296"/>
    </location>
</feature>
<feature type="compositionally biased region" description="Pro residues" evidence="1">
    <location>
        <begin position="186"/>
        <end position="205"/>
    </location>
</feature>
<proteinExistence type="predicted"/>
<organism evidence="3 4">
    <name type="scientific">Maricaulis maris</name>
    <dbReference type="NCBI Taxonomy" id="74318"/>
    <lineage>
        <taxon>Bacteria</taxon>
        <taxon>Pseudomonadati</taxon>
        <taxon>Pseudomonadota</taxon>
        <taxon>Alphaproteobacteria</taxon>
        <taxon>Maricaulales</taxon>
        <taxon>Maricaulaceae</taxon>
        <taxon>Maricaulis</taxon>
    </lineage>
</organism>
<feature type="chain" id="PRO_5019801142" description="CVNH domain-containing protein" evidence="2">
    <location>
        <begin position="28"/>
        <end position="445"/>
    </location>
</feature>
<evidence type="ECO:0008006" key="5">
    <source>
        <dbReference type="Google" id="ProtNLM"/>
    </source>
</evidence>
<sequence>MMRTLGHAARQALTISFGLVTIATAGAQEVTVPSGSWQQSCQIRGFDGPVLVAECRDLRGEMAYTRWDTRNGTPDLLNCNGELTARARCDGAPEMRAPGGSWRRDCAFTRFEGTTLVVGCYEQAGGSQYLRFDTRTWSGPLAICNGALMAGANCDSLAVPQSSSAITSTIGTGVKPGAPVSTSPGNRPPQPRPQTPNTPPRPPGSSTPVGASAFDGFPSGSWQASCSSPRWENRDLIALCRTDDGGIVRASFDTNLYFTTLSNCDGRLTAGTSCGNTSPAVANNPSPPTRSRPSPAPARQAPQQPGTRPFPDGVWRHTCHSPSWPQADRLQASCRTDSGSTRTVWVDLDGYTGRVTNCNGWLVAQSGCGVEPGLPAGQWSQYCADGQMDGRVFSAGCWIAGRPAYFERLSINLERYFGPVSLCHGQLRRGLDCPAGVTPHPPVRD</sequence>
<protein>
    <recommendedName>
        <fullName evidence="5">CVNH domain-containing protein</fullName>
    </recommendedName>
</protein>
<feature type="region of interest" description="Disordered" evidence="1">
    <location>
        <begin position="167"/>
        <end position="214"/>
    </location>
</feature>
<gene>
    <name evidence="3" type="ORF">C7435_1520</name>
</gene>
<dbReference type="AlphaFoldDB" id="A0A495DEI5"/>
<feature type="signal peptide" evidence="2">
    <location>
        <begin position="1"/>
        <end position="27"/>
    </location>
</feature>
<dbReference type="Gene3D" id="2.30.60.10">
    <property type="entry name" value="Cyanovirin-N"/>
    <property type="match status" value="3"/>
</dbReference>